<gene>
    <name evidence="1" type="ORF">EZS27_005214</name>
</gene>
<sequence length="839" mass="93850">MKKAILYPHLFACLSLLFFLTGCEREEIVSERIALNALEVQLNATRVSDADDPTLTTPNNRRNWVLEVQIEGSHTEDYVFSEQDEVWIPQSNPAYFPTSVNNGECNVTFTLRPPTSLNATIGQDGSATGLLEADTLKNTFRMKPQKNVYFVPLVHTNSLIEIAFEYSLENRVIEIELQGNKIHPYSTDNKNYLCIVPSGSSNIAFTTKAKGTEQYASLDVDSGTKPNTRYVFTFFSDSGIIHSPIMNPWSTTTGVDAIFEAKEFIHIEGYADVISFMASGTLVRIYPHPDSKEGKSIYYFPSTSENDILVDSIQLEKYSKSILIGRHSGEQNIVKLKVDSVGRLLFRESGGGIIPINIIGEIQLINTEPKLHYKQEADIDFSCLSEKQWTPIGSFESPFKGVYDGNGYRINHLDLDIKTILEQNPDHLEDSGYNYNDATFIKAYYWALPIKTVGLFGVNNGIINNVHIASGMISLSKIIREDKTTVAFGAICGYNDGGSITNCVNNALMSLHEINDFEIPGPEIPEPEIPEPEIPEPEIPDSEIPDSEIPSPEIPEPVVAWSNVDYFTVGGICGTNRGDIKNCINYGSIIAEKGVFANLLIGGICGMLYSRYETDKTQINSCINHGDVFFSDIFSAFGTTRSFKYGGISAMMYYYHSRRDDFSDNIQKIVNCYNVGNAIEKGTLGTKGALAGIVGMMFYPFSTYSGKISSCYYNGNIKMEVIQEGAWLDPLIALIIELKDPANPYYSSIEKCFYSAAAWGEKIRFYEGGYFPQWKERYFNSDEGLEYINMANNEILETTPAFSQDFWPNGKLWDTNVWRDLGSWNGGNPIYPKLGFEKD</sequence>
<dbReference type="PROSITE" id="PS51257">
    <property type="entry name" value="PROKAR_LIPOPROTEIN"/>
    <property type="match status" value="1"/>
</dbReference>
<comment type="caution">
    <text evidence="1">The sequence shown here is derived from an EMBL/GenBank/DDBJ whole genome shotgun (WGS) entry which is preliminary data.</text>
</comment>
<accession>A0A5J4SMX8</accession>
<dbReference type="Gene3D" id="2.160.20.110">
    <property type="match status" value="2"/>
</dbReference>
<protein>
    <recommendedName>
        <fullName evidence="2">GLUG domain-containing protein</fullName>
    </recommendedName>
</protein>
<organism evidence="1">
    <name type="scientific">termite gut metagenome</name>
    <dbReference type="NCBI Taxonomy" id="433724"/>
    <lineage>
        <taxon>unclassified sequences</taxon>
        <taxon>metagenomes</taxon>
        <taxon>organismal metagenomes</taxon>
    </lineage>
</organism>
<dbReference type="AlphaFoldDB" id="A0A5J4SMX8"/>
<dbReference type="EMBL" id="SNRY01000100">
    <property type="protein sequence ID" value="KAA6347297.1"/>
    <property type="molecule type" value="Genomic_DNA"/>
</dbReference>
<evidence type="ECO:0008006" key="2">
    <source>
        <dbReference type="Google" id="ProtNLM"/>
    </source>
</evidence>
<reference evidence="1" key="1">
    <citation type="submission" date="2019-03" db="EMBL/GenBank/DDBJ databases">
        <title>Single cell metagenomics reveals metabolic interactions within the superorganism composed of flagellate Streblomastix strix and complex community of Bacteroidetes bacteria on its surface.</title>
        <authorList>
            <person name="Treitli S.C."/>
            <person name="Kolisko M."/>
            <person name="Husnik F."/>
            <person name="Keeling P."/>
            <person name="Hampl V."/>
        </authorList>
    </citation>
    <scope>NUCLEOTIDE SEQUENCE</scope>
    <source>
        <strain evidence="1">STM</strain>
    </source>
</reference>
<evidence type="ECO:0000313" key="1">
    <source>
        <dbReference type="EMBL" id="KAA6347297.1"/>
    </source>
</evidence>
<proteinExistence type="predicted"/>
<name>A0A5J4SMX8_9ZZZZ</name>